<dbReference type="AlphaFoldDB" id="A0A3A6QXI2"/>
<evidence type="ECO:0000256" key="1">
    <source>
        <dbReference type="SAM" id="Phobius"/>
    </source>
</evidence>
<keyword evidence="3" id="KW-1185">Reference proteome</keyword>
<dbReference type="EMBL" id="QVMU01000001">
    <property type="protein sequence ID" value="RJX75246.1"/>
    <property type="molecule type" value="Genomic_DNA"/>
</dbReference>
<sequence>MKKFLRLDLLGAVCSLLSYIYLLGHGSSHPLWQWPLEALHGAAFTFAWGFGASKSLAYVLSIITFIAVTVSGYLLGKIISRWLSRYR</sequence>
<dbReference type="RefSeq" id="WP_120029002.1">
    <property type="nucleotide sequence ID" value="NZ_QVMU01000001.1"/>
</dbReference>
<keyword evidence="1" id="KW-1133">Transmembrane helix</keyword>
<proteinExistence type="predicted"/>
<protein>
    <submittedName>
        <fullName evidence="2">Uncharacterized protein</fullName>
    </submittedName>
</protein>
<feature type="transmembrane region" description="Helical" evidence="1">
    <location>
        <begin position="7"/>
        <end position="24"/>
    </location>
</feature>
<keyword evidence="1" id="KW-0472">Membrane</keyword>
<accession>A0A3A6QXI2</accession>
<feature type="transmembrane region" description="Helical" evidence="1">
    <location>
        <begin position="56"/>
        <end position="76"/>
    </location>
</feature>
<comment type="caution">
    <text evidence="2">The sequence shown here is derived from an EMBL/GenBank/DDBJ whole genome shotgun (WGS) entry which is preliminary data.</text>
</comment>
<organism evidence="2 3">
    <name type="scientific">Vibrio sinensis</name>
    <dbReference type="NCBI Taxonomy" id="2302434"/>
    <lineage>
        <taxon>Bacteria</taxon>
        <taxon>Pseudomonadati</taxon>
        <taxon>Pseudomonadota</taxon>
        <taxon>Gammaproteobacteria</taxon>
        <taxon>Vibrionales</taxon>
        <taxon>Vibrionaceae</taxon>
        <taxon>Vibrio</taxon>
    </lineage>
</organism>
<reference evidence="2 3" key="1">
    <citation type="submission" date="2018-08" db="EMBL/GenBank/DDBJ databases">
        <title>Vibrio isolated from the Eastern China Marginal Seas.</title>
        <authorList>
            <person name="Li Y."/>
        </authorList>
    </citation>
    <scope>NUCLEOTIDE SEQUENCE [LARGE SCALE GENOMIC DNA]</scope>
    <source>
        <strain evidence="2 3">BEI233</strain>
    </source>
</reference>
<evidence type="ECO:0000313" key="2">
    <source>
        <dbReference type="EMBL" id="RJX75246.1"/>
    </source>
</evidence>
<name>A0A3A6QXI2_9VIBR</name>
<dbReference type="Proteomes" id="UP000273252">
    <property type="component" value="Unassembled WGS sequence"/>
</dbReference>
<evidence type="ECO:0000313" key="3">
    <source>
        <dbReference type="Proteomes" id="UP000273252"/>
    </source>
</evidence>
<keyword evidence="1" id="KW-0812">Transmembrane</keyword>
<gene>
    <name evidence="2" type="ORF">DZ860_00745</name>
</gene>
<dbReference type="OrthoDB" id="6659017at2"/>